<dbReference type="Proteomes" id="UP000717996">
    <property type="component" value="Unassembled WGS sequence"/>
</dbReference>
<dbReference type="GO" id="GO:0004735">
    <property type="term" value="F:pyrroline-5-carboxylate reductase activity"/>
    <property type="evidence" value="ECO:0007669"/>
    <property type="project" value="UniProtKB-EC"/>
</dbReference>
<evidence type="ECO:0000256" key="5">
    <source>
        <dbReference type="RuleBase" id="RU003903"/>
    </source>
</evidence>
<comment type="similarity">
    <text evidence="1 5">Belongs to the pyrroline-5-carboxylate reductase family.</text>
</comment>
<comment type="caution">
    <text evidence="8">The sequence shown here is derived from an EMBL/GenBank/DDBJ whole genome shotgun (WGS) entry which is preliminary data.</text>
</comment>
<dbReference type="Gene3D" id="1.10.3730.10">
    <property type="entry name" value="ProC C-terminal domain-like"/>
    <property type="match status" value="1"/>
</dbReference>
<dbReference type="HAMAP" id="MF_01925">
    <property type="entry name" value="P5C_reductase"/>
    <property type="match status" value="1"/>
</dbReference>
<comment type="pathway">
    <text evidence="5">Amino-acid biosynthesis; L-proline biosynthesis; L-proline from L-glutamate 5-semialdehyde: step 1/1.</text>
</comment>
<reference evidence="8" key="1">
    <citation type="journal article" date="2020" name="Microb. Genom.">
        <title>Genetic diversity of clinical and environmental Mucorales isolates obtained from an investigation of mucormycosis cases among solid organ transplant recipients.</title>
        <authorList>
            <person name="Nguyen M.H."/>
            <person name="Kaul D."/>
            <person name="Muto C."/>
            <person name="Cheng S.J."/>
            <person name="Richter R.A."/>
            <person name="Bruno V.M."/>
            <person name="Liu G."/>
            <person name="Beyhan S."/>
            <person name="Sundermann A.J."/>
            <person name="Mounaud S."/>
            <person name="Pasculle A.W."/>
            <person name="Nierman W.C."/>
            <person name="Driscoll E."/>
            <person name="Cumbie R."/>
            <person name="Clancy C.J."/>
            <person name="Dupont C.L."/>
        </authorList>
    </citation>
    <scope>NUCLEOTIDE SEQUENCE</scope>
    <source>
        <strain evidence="8">GL16</strain>
    </source>
</reference>
<keyword evidence="5" id="KW-0028">Amino-acid biosynthesis</keyword>
<dbReference type="Pfam" id="PF03807">
    <property type="entry name" value="F420_oxidored"/>
    <property type="match status" value="1"/>
</dbReference>
<evidence type="ECO:0000259" key="7">
    <source>
        <dbReference type="Pfam" id="PF14748"/>
    </source>
</evidence>
<feature type="binding site" evidence="4">
    <location>
        <position position="76"/>
    </location>
    <ligand>
        <name>NADPH</name>
        <dbReference type="ChEBI" id="CHEBI:57783"/>
    </ligand>
</feature>
<dbReference type="FunFam" id="1.10.3730.10:FF:000001">
    <property type="entry name" value="Pyrroline-5-carboxylate reductase"/>
    <property type="match status" value="1"/>
</dbReference>
<dbReference type="AlphaFoldDB" id="A0A9P7CA74"/>
<dbReference type="InterPro" id="IPR053790">
    <property type="entry name" value="P5CR-like_CS"/>
</dbReference>
<dbReference type="GO" id="GO:0055129">
    <property type="term" value="P:L-proline biosynthetic process"/>
    <property type="evidence" value="ECO:0007669"/>
    <property type="project" value="TreeGrafter"/>
</dbReference>
<proteinExistence type="inferred from homology"/>
<dbReference type="SUPFAM" id="SSF48179">
    <property type="entry name" value="6-phosphogluconate dehydrogenase C-terminal domain-like"/>
    <property type="match status" value="1"/>
</dbReference>
<evidence type="ECO:0000259" key="6">
    <source>
        <dbReference type="Pfam" id="PF03807"/>
    </source>
</evidence>
<evidence type="ECO:0000256" key="2">
    <source>
        <dbReference type="ARBA" id="ARBA00022857"/>
    </source>
</evidence>
<dbReference type="InterPro" id="IPR028939">
    <property type="entry name" value="P5C_Rdtase_cat_N"/>
</dbReference>
<dbReference type="EC" id="1.5.1.2" evidence="5"/>
<keyword evidence="3 5" id="KW-0560">Oxidoreductase</keyword>
<keyword evidence="2 4" id="KW-0521">NADP</keyword>
<protein>
    <recommendedName>
        <fullName evidence="5">Pyrroline-5-carboxylate reductase</fullName>
        <ecNumber evidence="5">1.5.1.2</ecNumber>
    </recommendedName>
</protein>
<evidence type="ECO:0000256" key="4">
    <source>
        <dbReference type="PIRSR" id="PIRSR000193-1"/>
    </source>
</evidence>
<feature type="domain" description="Pyrroline-5-carboxylate reductase dimerisation" evidence="7">
    <location>
        <begin position="183"/>
        <end position="286"/>
    </location>
</feature>
<dbReference type="InterPro" id="IPR029036">
    <property type="entry name" value="P5CR_dimer"/>
</dbReference>
<dbReference type="PANTHER" id="PTHR11645">
    <property type="entry name" value="PYRROLINE-5-CARBOXYLATE REDUCTASE"/>
    <property type="match status" value="1"/>
</dbReference>
<evidence type="ECO:0000256" key="3">
    <source>
        <dbReference type="ARBA" id="ARBA00023002"/>
    </source>
</evidence>
<dbReference type="InterPro" id="IPR036291">
    <property type="entry name" value="NAD(P)-bd_dom_sf"/>
</dbReference>
<organism evidence="8 9">
    <name type="scientific">Rhizopus oryzae</name>
    <name type="common">Mucormycosis agent</name>
    <name type="synonym">Rhizopus arrhizus var. delemar</name>
    <dbReference type="NCBI Taxonomy" id="64495"/>
    <lineage>
        <taxon>Eukaryota</taxon>
        <taxon>Fungi</taxon>
        <taxon>Fungi incertae sedis</taxon>
        <taxon>Mucoromycota</taxon>
        <taxon>Mucoromycotina</taxon>
        <taxon>Mucoromycetes</taxon>
        <taxon>Mucorales</taxon>
        <taxon>Mucorineae</taxon>
        <taxon>Rhizopodaceae</taxon>
        <taxon>Rhizopus</taxon>
    </lineage>
</organism>
<dbReference type="PANTHER" id="PTHR11645:SF0">
    <property type="entry name" value="PYRROLINE-5-CARBOXYLATE REDUCTASE 3"/>
    <property type="match status" value="1"/>
</dbReference>
<feature type="binding site" evidence="4">
    <location>
        <begin position="89"/>
        <end position="92"/>
    </location>
    <ligand>
        <name>NADP(+)</name>
        <dbReference type="ChEBI" id="CHEBI:58349"/>
    </ligand>
</feature>
<evidence type="ECO:0000313" key="8">
    <source>
        <dbReference type="EMBL" id="KAG1542981.1"/>
    </source>
</evidence>
<sequence length="294" mass="31830">MTVLTRLQTISSHISTKVTPKPVISFIGAGNMTEAILSGLQSSGYPPSYLRYSEPVDKRRDYLKSKYPQITGFNDNTKAVQGADVIILAVKPQVLRSVIASTTFTDGPSALIISLIAGITTRDIDRCLKTKHAIVRCMPNTPALIGEGAVGLYATQYVNSQQRDLTENIMKSISKQVSWINDESLMNTVTAISGSGPAYFFLMMEAMQNAAVEAGLSPEIAKSLVLQTCIGAARMAQVSQDDLSTLRRKVTSPNGTTEAAIKSFESNHFRKIVSDAVFAARDRGKSLAEEFGKV</sequence>
<dbReference type="SUPFAM" id="SSF51735">
    <property type="entry name" value="NAD(P)-binding Rossmann-fold domains"/>
    <property type="match status" value="1"/>
</dbReference>
<name>A0A9P7CA74_RHIOR</name>
<dbReference type="Pfam" id="PF14748">
    <property type="entry name" value="P5CR_dimer"/>
    <property type="match status" value="1"/>
</dbReference>
<evidence type="ECO:0000313" key="9">
    <source>
        <dbReference type="Proteomes" id="UP000717996"/>
    </source>
</evidence>
<feature type="binding site" evidence="4">
    <location>
        <begin position="27"/>
        <end position="32"/>
    </location>
    <ligand>
        <name>NADP(+)</name>
        <dbReference type="ChEBI" id="CHEBI:58349"/>
    </ligand>
</feature>
<dbReference type="PIRSF" id="PIRSF000193">
    <property type="entry name" value="Pyrrol-5-carb_rd"/>
    <property type="match status" value="1"/>
</dbReference>
<dbReference type="PROSITE" id="PS00521">
    <property type="entry name" value="P5CR"/>
    <property type="match status" value="1"/>
</dbReference>
<gene>
    <name evidence="8" type="ORF">G6F51_006953</name>
</gene>
<dbReference type="EMBL" id="JAANIT010000991">
    <property type="protein sequence ID" value="KAG1542981.1"/>
    <property type="molecule type" value="Genomic_DNA"/>
</dbReference>
<keyword evidence="5" id="KW-0641">Proline biosynthesis</keyword>
<feature type="domain" description="Pyrroline-5-carboxylate reductase catalytic N-terminal" evidence="6">
    <location>
        <begin position="24"/>
        <end position="118"/>
    </location>
</feature>
<dbReference type="Gene3D" id="3.40.50.720">
    <property type="entry name" value="NAD(P)-binding Rossmann-like Domain"/>
    <property type="match status" value="1"/>
</dbReference>
<dbReference type="NCBIfam" id="TIGR00112">
    <property type="entry name" value="proC"/>
    <property type="match status" value="1"/>
</dbReference>
<dbReference type="InterPro" id="IPR000304">
    <property type="entry name" value="Pyrroline-COOH_reductase"/>
</dbReference>
<evidence type="ECO:0000256" key="1">
    <source>
        <dbReference type="ARBA" id="ARBA00005525"/>
    </source>
</evidence>
<dbReference type="InterPro" id="IPR008927">
    <property type="entry name" value="6-PGluconate_DH-like_C_sf"/>
</dbReference>
<comment type="catalytic activity">
    <reaction evidence="5">
        <text>L-proline + NADP(+) = (S)-1-pyrroline-5-carboxylate + NADPH + 2 H(+)</text>
        <dbReference type="Rhea" id="RHEA:14109"/>
        <dbReference type="ChEBI" id="CHEBI:15378"/>
        <dbReference type="ChEBI" id="CHEBI:17388"/>
        <dbReference type="ChEBI" id="CHEBI:57783"/>
        <dbReference type="ChEBI" id="CHEBI:58349"/>
        <dbReference type="ChEBI" id="CHEBI:60039"/>
        <dbReference type="EC" id="1.5.1.2"/>
    </reaction>
</comment>
<accession>A0A9P7CA74</accession>